<evidence type="ECO:0000256" key="1">
    <source>
        <dbReference type="ARBA" id="ARBA00001933"/>
    </source>
</evidence>
<reference evidence="7" key="1">
    <citation type="submission" date="2021-01" db="EMBL/GenBank/DDBJ databases">
        <title>Whole genome shotgun sequence of Demequina activiva NBRC 110675.</title>
        <authorList>
            <person name="Komaki H."/>
            <person name="Tamura T."/>
        </authorList>
    </citation>
    <scope>NUCLEOTIDE SEQUENCE</scope>
    <source>
        <strain evidence="7">NBRC 110675</strain>
    </source>
</reference>
<protein>
    <recommendedName>
        <fullName evidence="2">cysteine-S-conjugate beta-lyase</fullName>
        <ecNumber evidence="2">4.4.1.13</ecNumber>
    </recommendedName>
</protein>
<dbReference type="GO" id="GO:0047804">
    <property type="term" value="F:cysteine-S-conjugate beta-lyase activity"/>
    <property type="evidence" value="ECO:0007669"/>
    <property type="project" value="UniProtKB-EC"/>
</dbReference>
<dbReference type="InterPro" id="IPR004839">
    <property type="entry name" value="Aminotransferase_I/II_large"/>
</dbReference>
<evidence type="ECO:0000313" key="7">
    <source>
        <dbReference type="EMBL" id="GIG54193.1"/>
    </source>
</evidence>
<dbReference type="PANTHER" id="PTHR43525:SF2">
    <property type="entry name" value="CYSTATHIONINE BETA-LYASE-RELATED"/>
    <property type="match status" value="1"/>
</dbReference>
<comment type="similarity">
    <text evidence="5">Belongs to the class-II pyridoxal-phosphate-dependent aminotransferase family. MalY/PatB cystathionine beta-lyase subfamily.</text>
</comment>
<dbReference type="InterPro" id="IPR051798">
    <property type="entry name" value="Class-II_PLP-Dep_Aminotrans"/>
</dbReference>
<dbReference type="Gene3D" id="3.40.640.10">
    <property type="entry name" value="Type I PLP-dependent aspartate aminotransferase-like (Major domain)"/>
    <property type="match status" value="1"/>
</dbReference>
<keyword evidence="4" id="KW-0456">Lyase</keyword>
<evidence type="ECO:0000256" key="3">
    <source>
        <dbReference type="ARBA" id="ARBA00022898"/>
    </source>
</evidence>
<dbReference type="AlphaFoldDB" id="A0A919UKZ1"/>
<accession>A0A919UKZ1</accession>
<dbReference type="Pfam" id="PF00155">
    <property type="entry name" value="Aminotran_1_2"/>
    <property type="match status" value="1"/>
</dbReference>
<sequence>MAVPAPASIQTNPLTQLTLAQLRDRTSAKWHKYAPDVLPLWVAEMDVALADPIREELERAVSGGDTGYASGTTYTEALATFADQRWGWSVSPGQMTTVADVITGYTDVLCMLTEPGDQVVVNSPVYPPFYSYLKAAGRQVAEAPLGEDLRIDFDALDAAFTAATAGGRSAAYLLCSPHNPTGVAHTRAELERVAALADRHGVRVVVDEIHAPLVYEGHEFVPYLSVDGGEKGFSLMAASKAWNLAGIPAAIVIGGRAVQAELARYATSPHHGPTHFGTLAQTAAYLHGQPWLDALMQGLDANRRLLGTLIDEHLAGAVYRQPEATYLTWIDCRPLELDTDPSAHFLEHARVAVNSGPTFGTGGAGHVRLNIATHPDIITEAVRRMGASTHRG</sequence>
<evidence type="ECO:0000313" key="8">
    <source>
        <dbReference type="Proteomes" id="UP000652354"/>
    </source>
</evidence>
<dbReference type="EC" id="4.4.1.13" evidence="2"/>
<dbReference type="PANTHER" id="PTHR43525">
    <property type="entry name" value="PROTEIN MALY"/>
    <property type="match status" value="1"/>
</dbReference>
<dbReference type="Gene3D" id="3.90.1150.10">
    <property type="entry name" value="Aspartate Aminotransferase, domain 1"/>
    <property type="match status" value="1"/>
</dbReference>
<dbReference type="RefSeq" id="WP_203653706.1">
    <property type="nucleotide sequence ID" value="NZ_BONR01000001.1"/>
</dbReference>
<dbReference type="InterPro" id="IPR015424">
    <property type="entry name" value="PyrdxlP-dep_Trfase"/>
</dbReference>
<evidence type="ECO:0000256" key="2">
    <source>
        <dbReference type="ARBA" id="ARBA00012224"/>
    </source>
</evidence>
<dbReference type="InterPro" id="IPR015421">
    <property type="entry name" value="PyrdxlP-dep_Trfase_major"/>
</dbReference>
<feature type="domain" description="Aminotransferase class I/classII large" evidence="6">
    <location>
        <begin position="102"/>
        <end position="376"/>
    </location>
</feature>
<evidence type="ECO:0000259" key="6">
    <source>
        <dbReference type="Pfam" id="PF00155"/>
    </source>
</evidence>
<dbReference type="InterPro" id="IPR015422">
    <property type="entry name" value="PyrdxlP-dep_Trfase_small"/>
</dbReference>
<keyword evidence="3" id="KW-0663">Pyridoxal phosphate</keyword>
<organism evidence="7 8">
    <name type="scientific">Demequina activiva</name>
    <dbReference type="NCBI Taxonomy" id="1582364"/>
    <lineage>
        <taxon>Bacteria</taxon>
        <taxon>Bacillati</taxon>
        <taxon>Actinomycetota</taxon>
        <taxon>Actinomycetes</taxon>
        <taxon>Micrococcales</taxon>
        <taxon>Demequinaceae</taxon>
        <taxon>Demequina</taxon>
    </lineage>
</organism>
<dbReference type="EMBL" id="BONR01000001">
    <property type="protein sequence ID" value="GIG54193.1"/>
    <property type="molecule type" value="Genomic_DNA"/>
</dbReference>
<comment type="caution">
    <text evidence="7">The sequence shown here is derived from an EMBL/GenBank/DDBJ whole genome shotgun (WGS) entry which is preliminary data.</text>
</comment>
<name>A0A919UKZ1_9MICO</name>
<dbReference type="GO" id="GO:0030170">
    <property type="term" value="F:pyridoxal phosphate binding"/>
    <property type="evidence" value="ECO:0007669"/>
    <property type="project" value="InterPro"/>
</dbReference>
<dbReference type="SUPFAM" id="SSF53383">
    <property type="entry name" value="PLP-dependent transferases"/>
    <property type="match status" value="1"/>
</dbReference>
<proteinExistence type="inferred from homology"/>
<comment type="cofactor">
    <cofactor evidence="1">
        <name>pyridoxal 5'-phosphate</name>
        <dbReference type="ChEBI" id="CHEBI:597326"/>
    </cofactor>
</comment>
<dbReference type="Proteomes" id="UP000652354">
    <property type="component" value="Unassembled WGS sequence"/>
</dbReference>
<keyword evidence="8" id="KW-1185">Reference proteome</keyword>
<evidence type="ECO:0000256" key="4">
    <source>
        <dbReference type="ARBA" id="ARBA00023239"/>
    </source>
</evidence>
<evidence type="ECO:0000256" key="5">
    <source>
        <dbReference type="ARBA" id="ARBA00037974"/>
    </source>
</evidence>
<gene>
    <name evidence="7" type="ORF">Dac01nite_09450</name>
</gene>
<dbReference type="CDD" id="cd00609">
    <property type="entry name" value="AAT_like"/>
    <property type="match status" value="1"/>
</dbReference>